<dbReference type="Pfam" id="PF13857">
    <property type="entry name" value="Ank_5"/>
    <property type="match status" value="1"/>
</dbReference>
<evidence type="ECO:0000256" key="3">
    <source>
        <dbReference type="PROSITE-ProRule" id="PRU00023"/>
    </source>
</evidence>
<sequence>PPPPPPPSCSARAASGGFFLFFLFLLVRGACCSPFCFPAWCDASASSWSWFLGEATIDRKDRRLVSSARVEKRGRIRGSSGRNAAHGDLDPARSRWSLGPDKLKTTRGGKTDSNASFLRASRAGNLDKVLDYLATGTDINTANQNGLNALHLASKEGHVTVVVELLARGALIDTVTKKGNTALHIASLAGQAAVVSVLLQNGSNVNAQSQNGFTPLYMAAQENHMEVVKILLDHGGNQGIATEDGFTPLAVALQQGHDQVVAILLENDTKGRVRLPALHIAARKDDTKAAALLLQGDHNADVQSKSGFTPLHISAHYGNVNVATLLLNRGAAVNFAANVSFSVPVLCHSNSELKMNKCQSNNKCSDSKYMTHM</sequence>
<dbReference type="Pfam" id="PF12796">
    <property type="entry name" value="Ank_2"/>
    <property type="match status" value="2"/>
</dbReference>
<dbReference type="InterPro" id="IPR002110">
    <property type="entry name" value="Ankyrin_rpt"/>
</dbReference>
<evidence type="ECO:0000256" key="2">
    <source>
        <dbReference type="ARBA" id="ARBA00023043"/>
    </source>
</evidence>
<dbReference type="PROSITE" id="PS50088">
    <property type="entry name" value="ANK_REPEAT"/>
    <property type="match status" value="5"/>
</dbReference>
<feature type="signal peptide" evidence="5">
    <location>
        <begin position="1"/>
        <end position="32"/>
    </location>
</feature>
<feature type="repeat" description="ANK" evidence="3">
    <location>
        <begin position="178"/>
        <end position="210"/>
    </location>
</feature>
<dbReference type="GO" id="GO:0005737">
    <property type="term" value="C:cytoplasm"/>
    <property type="evidence" value="ECO:0007669"/>
    <property type="project" value="TreeGrafter"/>
</dbReference>
<dbReference type="AlphaFoldDB" id="A0A8C4PW81"/>
<dbReference type="PROSITE" id="PS50297">
    <property type="entry name" value="ANK_REP_REGION"/>
    <property type="match status" value="5"/>
</dbReference>
<keyword evidence="1" id="KW-0677">Repeat</keyword>
<dbReference type="Ensembl" id="ENSEBUT00000000471.1">
    <property type="protein sequence ID" value="ENSEBUP00000000182.1"/>
    <property type="gene ID" value="ENSEBUG00000000413.1"/>
</dbReference>
<dbReference type="PRINTS" id="PR01415">
    <property type="entry name" value="ANKYRIN"/>
</dbReference>
<keyword evidence="5" id="KW-0732">Signal</keyword>
<keyword evidence="2 3" id="KW-0040">ANK repeat</keyword>
<evidence type="ECO:0000256" key="1">
    <source>
        <dbReference type="ARBA" id="ARBA00022737"/>
    </source>
</evidence>
<keyword evidence="7" id="KW-1185">Reference proteome</keyword>
<organism evidence="6 7">
    <name type="scientific">Eptatretus burgeri</name>
    <name type="common">Inshore hagfish</name>
    <dbReference type="NCBI Taxonomy" id="7764"/>
    <lineage>
        <taxon>Eukaryota</taxon>
        <taxon>Metazoa</taxon>
        <taxon>Chordata</taxon>
        <taxon>Craniata</taxon>
        <taxon>Vertebrata</taxon>
        <taxon>Cyclostomata</taxon>
        <taxon>Myxini</taxon>
        <taxon>Myxiniformes</taxon>
        <taxon>Myxinidae</taxon>
        <taxon>Eptatretinae</taxon>
        <taxon>Eptatretus</taxon>
    </lineage>
</organism>
<evidence type="ECO:0000256" key="4">
    <source>
        <dbReference type="SAM" id="MobiDB-lite"/>
    </source>
</evidence>
<dbReference type="Proteomes" id="UP000694388">
    <property type="component" value="Unplaced"/>
</dbReference>
<dbReference type="OMA" id="QVERCDN"/>
<dbReference type="InterPro" id="IPR036770">
    <property type="entry name" value="Ankyrin_rpt-contain_sf"/>
</dbReference>
<proteinExistence type="predicted"/>
<feature type="repeat" description="ANK" evidence="3">
    <location>
        <begin position="306"/>
        <end position="338"/>
    </location>
</feature>
<reference evidence="6" key="2">
    <citation type="submission" date="2025-09" db="UniProtKB">
        <authorList>
            <consortium name="Ensembl"/>
        </authorList>
    </citation>
    <scope>IDENTIFICATION</scope>
</reference>
<reference evidence="6" key="1">
    <citation type="submission" date="2025-08" db="UniProtKB">
        <authorList>
            <consortium name="Ensembl"/>
        </authorList>
    </citation>
    <scope>IDENTIFICATION</scope>
</reference>
<evidence type="ECO:0000313" key="7">
    <source>
        <dbReference type="Proteomes" id="UP000694388"/>
    </source>
</evidence>
<dbReference type="Gene3D" id="1.25.40.20">
    <property type="entry name" value="Ankyrin repeat-containing domain"/>
    <property type="match status" value="1"/>
</dbReference>
<feature type="region of interest" description="Disordered" evidence="4">
    <location>
        <begin position="75"/>
        <end position="111"/>
    </location>
</feature>
<feature type="repeat" description="ANK" evidence="3">
    <location>
        <begin position="145"/>
        <end position="177"/>
    </location>
</feature>
<accession>A0A8C4PW81</accession>
<name>A0A8C4PW81_EPTBU</name>
<protein>
    <submittedName>
        <fullName evidence="6">Ankyrin 2b, neuronal</fullName>
    </submittedName>
</protein>
<dbReference type="PANTHER" id="PTHR24198:SF185">
    <property type="entry name" value="ANKYRIN-3"/>
    <property type="match status" value="1"/>
</dbReference>
<feature type="chain" id="PRO_5034294884" evidence="5">
    <location>
        <begin position="33"/>
        <end position="373"/>
    </location>
</feature>
<dbReference type="PANTHER" id="PTHR24198">
    <property type="entry name" value="ANKYRIN REPEAT AND PROTEIN KINASE DOMAIN-CONTAINING PROTEIN"/>
    <property type="match status" value="1"/>
</dbReference>
<feature type="repeat" description="ANK" evidence="3">
    <location>
        <begin position="211"/>
        <end position="243"/>
    </location>
</feature>
<feature type="repeat" description="ANK" evidence="3">
    <location>
        <begin position="244"/>
        <end position="267"/>
    </location>
</feature>
<evidence type="ECO:0000256" key="5">
    <source>
        <dbReference type="SAM" id="SignalP"/>
    </source>
</evidence>
<dbReference type="GeneTree" id="ENSGT00940000155279"/>
<dbReference type="SMART" id="SM00248">
    <property type="entry name" value="ANK"/>
    <property type="match status" value="6"/>
</dbReference>
<dbReference type="SUPFAM" id="SSF48403">
    <property type="entry name" value="Ankyrin repeat"/>
    <property type="match status" value="1"/>
</dbReference>
<evidence type="ECO:0000313" key="6">
    <source>
        <dbReference type="Ensembl" id="ENSEBUP00000000182.1"/>
    </source>
</evidence>